<proteinExistence type="predicted"/>
<accession>A0ABX3H1I5</accession>
<dbReference type="PANTHER" id="PTHR43649">
    <property type="entry name" value="ARABINOSE-BINDING PROTEIN-RELATED"/>
    <property type="match status" value="1"/>
</dbReference>
<dbReference type="EMBL" id="MPTB01000035">
    <property type="protein sequence ID" value="OMD43314.1"/>
    <property type="molecule type" value="Genomic_DNA"/>
</dbReference>
<organism evidence="2 3">
    <name type="scientific">Paenibacillus borealis</name>
    <dbReference type="NCBI Taxonomy" id="160799"/>
    <lineage>
        <taxon>Bacteria</taxon>
        <taxon>Bacillati</taxon>
        <taxon>Bacillota</taxon>
        <taxon>Bacilli</taxon>
        <taxon>Bacillales</taxon>
        <taxon>Paenibacillaceae</taxon>
        <taxon>Paenibacillus</taxon>
    </lineage>
</organism>
<dbReference type="InterPro" id="IPR006059">
    <property type="entry name" value="SBP"/>
</dbReference>
<dbReference type="Pfam" id="PF01547">
    <property type="entry name" value="SBP_bac_1"/>
    <property type="match status" value="1"/>
</dbReference>
<dbReference type="SUPFAM" id="SSF53850">
    <property type="entry name" value="Periplasmic binding protein-like II"/>
    <property type="match status" value="1"/>
</dbReference>
<dbReference type="PANTHER" id="PTHR43649:SF11">
    <property type="entry name" value="ABC TRANSPORTER SUBSTRATE-BINDING PROTEIN YESO-RELATED"/>
    <property type="match status" value="1"/>
</dbReference>
<evidence type="ECO:0008006" key="4">
    <source>
        <dbReference type="Google" id="ProtNLM"/>
    </source>
</evidence>
<keyword evidence="3" id="KW-1185">Reference proteome</keyword>
<reference evidence="2 3" key="1">
    <citation type="submission" date="2016-10" db="EMBL/GenBank/DDBJ databases">
        <title>Paenibacillus species isolates.</title>
        <authorList>
            <person name="Beno S.M."/>
        </authorList>
    </citation>
    <scope>NUCLEOTIDE SEQUENCE [LARGE SCALE GENOMIC DNA]</scope>
    <source>
        <strain evidence="2 3">FSL H7-0744</strain>
    </source>
</reference>
<comment type="caution">
    <text evidence="2">The sequence shown here is derived from an EMBL/GenBank/DDBJ whole genome shotgun (WGS) entry which is preliminary data.</text>
</comment>
<evidence type="ECO:0000313" key="2">
    <source>
        <dbReference type="EMBL" id="OMD43314.1"/>
    </source>
</evidence>
<evidence type="ECO:0000313" key="3">
    <source>
        <dbReference type="Proteomes" id="UP000187412"/>
    </source>
</evidence>
<name>A0ABX3H1I5_PAEBO</name>
<evidence type="ECO:0000256" key="1">
    <source>
        <dbReference type="SAM" id="MobiDB-lite"/>
    </source>
</evidence>
<sequence length="438" mass="48860">MKHTKKLTIIVAGLIVVSLLSGCGKTSDSASNGGKESGGKEELRISWWGGDSRNKAVQEAISKFEEENPNIKVKAEFAGYAGYQEKMTTQLSGGTAPDVIRLDSMWVDQYENQLSDLKELGEKLGLSNFSQNVLAPLEKDGKLLGLPLSTVYRPLLYNKTVTDKYGIEAPQSWDDLFAMRDKLPEDHYPMANLVGSKYASPIVFFSIFAQQTGLPLSDDNGNLNYKESDFENMLSFYRELIEKRIMPSKKEVDNSGSIEGATATEIMEGKWVSLFEFTSNTNTIQNQLKEQGFDLEVAGFLSMKDEKSTGVWTKPAMVYSIPEKTKHKESAAKLINFLMNSEEANKIQMLENGVPDSKAGKEVLEKNNLITPLTAEITKLGDEKNDSKLSTMFKWDTAKLNDVSLDVITKLDYGEVDTKEAAKELYAAYKEQEQSFKK</sequence>
<feature type="region of interest" description="Disordered" evidence="1">
    <location>
        <begin position="23"/>
        <end position="42"/>
    </location>
</feature>
<dbReference type="Proteomes" id="UP000187412">
    <property type="component" value="Unassembled WGS sequence"/>
</dbReference>
<dbReference type="Gene3D" id="3.40.190.10">
    <property type="entry name" value="Periplasmic binding protein-like II"/>
    <property type="match status" value="2"/>
</dbReference>
<dbReference type="PROSITE" id="PS51257">
    <property type="entry name" value="PROKAR_LIPOPROTEIN"/>
    <property type="match status" value="1"/>
</dbReference>
<gene>
    <name evidence="2" type="ORF">BSK56_24045</name>
</gene>
<dbReference type="InterPro" id="IPR050490">
    <property type="entry name" value="Bact_solute-bd_prot1"/>
</dbReference>
<dbReference type="RefSeq" id="WP_076113072.1">
    <property type="nucleotide sequence ID" value="NZ_MPTB01000035.1"/>
</dbReference>
<protein>
    <recommendedName>
        <fullName evidence="4">ABC transporter substrate-binding protein</fullName>
    </recommendedName>
</protein>